<protein>
    <submittedName>
        <fullName evidence="2">Uncharacterized protein</fullName>
    </submittedName>
</protein>
<evidence type="ECO:0000313" key="1">
    <source>
        <dbReference type="Proteomes" id="UP000000437"/>
    </source>
</evidence>
<gene>
    <name evidence="2" type="primary">LOC100148190</name>
</gene>
<name>A0AC58GC02_DANRE</name>
<keyword evidence="1" id="KW-1185">Reference proteome</keyword>
<dbReference type="RefSeq" id="XP_073767223.1">
    <property type="nucleotide sequence ID" value="XM_073911122.1"/>
</dbReference>
<evidence type="ECO:0000313" key="2">
    <source>
        <dbReference type="RefSeq" id="XP_073767223.1"/>
    </source>
</evidence>
<proteinExistence type="predicted"/>
<dbReference type="Proteomes" id="UP000000437">
    <property type="component" value="Chromosome 8"/>
</dbReference>
<sequence>MDQEQLLLDYVLQRLRSRLETAIGRLPLDMDFLEFICSQELVFLSAVSNSVTIPQDIMDGITELLGLIQLNLSNEEIRTPTNVLQESGSMGRPRLVISPDFITNLLDINCSVPTIASMIGVSTRTVFRRMSECNLSVRARYSTLTDEELDDCVKELQRHIPHCGYRMMRGALKARGHLVQFERVRASLHRVDTLGVLSRMTQMGCVVRRTYSVSSPRSIMHIDTNHKLIRYNIVIFGGVDGFSRKIMYLGAATNNLAATTLDFFQEAVETFGFPLRVRGDQGVENVDVARLMFTVRGTGKGSFISGKSIHNQRIERLWRDVWTSVTNVYYDVLHGLEEGGYLDISDHTHLFCCHYVFLPRLQDDLNLFRNTWDNHTIRTEGCMTPNQLWVMGSIRSPVQESDIEGLRIPHIDWESSGLCVDGHSSIVVPPTGCPLTEEQLVLLQETIHPKRPSQTFGWDIYLAALDFCQSVLME</sequence>
<organism evidence="1 2">
    <name type="scientific">Danio rerio</name>
    <name type="common">Zebrafish</name>
    <name type="synonym">Brachydanio rerio</name>
    <dbReference type="NCBI Taxonomy" id="7955"/>
    <lineage>
        <taxon>Eukaryota</taxon>
        <taxon>Metazoa</taxon>
        <taxon>Chordata</taxon>
        <taxon>Craniata</taxon>
        <taxon>Vertebrata</taxon>
        <taxon>Euteleostomi</taxon>
        <taxon>Actinopterygii</taxon>
        <taxon>Neopterygii</taxon>
        <taxon>Teleostei</taxon>
        <taxon>Ostariophysi</taxon>
        <taxon>Cypriniformes</taxon>
        <taxon>Danionidae</taxon>
        <taxon>Danioninae</taxon>
        <taxon>Danio</taxon>
    </lineage>
</organism>
<reference evidence="2" key="1">
    <citation type="submission" date="2025-08" db="UniProtKB">
        <authorList>
            <consortium name="RefSeq"/>
        </authorList>
    </citation>
    <scope>IDENTIFICATION</scope>
    <source>
        <strain evidence="2">Tuebingen</strain>
        <tissue evidence="2">Fibroblasts and whole tissue</tissue>
    </source>
</reference>
<accession>A0AC58GC02</accession>